<dbReference type="SUPFAM" id="SSF48403">
    <property type="entry name" value="Ankyrin repeat"/>
    <property type="match status" value="3"/>
</dbReference>
<dbReference type="Proteomes" id="UP000544331">
    <property type="component" value="Unassembled WGS sequence"/>
</dbReference>
<accession>A0A8H6D706</accession>
<evidence type="ECO:0000259" key="4">
    <source>
        <dbReference type="Pfam" id="PF14420"/>
    </source>
</evidence>
<evidence type="ECO:0000256" key="1">
    <source>
        <dbReference type="ARBA" id="ARBA00022737"/>
    </source>
</evidence>
<keyword evidence="6" id="KW-1185">Reference proteome</keyword>
<comment type="caution">
    <text evidence="5">The sequence shown here is derived from an EMBL/GenBank/DDBJ whole genome shotgun (WGS) entry which is preliminary data.</text>
</comment>
<evidence type="ECO:0000256" key="3">
    <source>
        <dbReference type="PROSITE-ProRule" id="PRU00023"/>
    </source>
</evidence>
<evidence type="ECO:0000313" key="5">
    <source>
        <dbReference type="EMBL" id="KAF5704832.1"/>
    </source>
</evidence>
<feature type="repeat" description="ANK" evidence="3">
    <location>
        <begin position="1096"/>
        <end position="1128"/>
    </location>
</feature>
<dbReference type="InterPro" id="IPR051165">
    <property type="entry name" value="Multifunctional_ANK_Repeat"/>
</dbReference>
<dbReference type="InterPro" id="IPR002110">
    <property type="entry name" value="Ankyrin_rpt"/>
</dbReference>
<dbReference type="OrthoDB" id="539213at2759"/>
<dbReference type="InterPro" id="IPR025676">
    <property type="entry name" value="Clr5_dom"/>
</dbReference>
<gene>
    <name evidence="5" type="ORF">FMUND_12348</name>
</gene>
<evidence type="ECO:0000313" key="6">
    <source>
        <dbReference type="Proteomes" id="UP000544331"/>
    </source>
</evidence>
<dbReference type="SMART" id="SM00248">
    <property type="entry name" value="ANK"/>
    <property type="match status" value="16"/>
</dbReference>
<dbReference type="Gene3D" id="1.25.40.20">
    <property type="entry name" value="Ankyrin repeat-containing domain"/>
    <property type="match status" value="3"/>
</dbReference>
<feature type="repeat" description="ANK" evidence="3">
    <location>
        <begin position="952"/>
        <end position="987"/>
    </location>
</feature>
<keyword evidence="2 3" id="KW-0040">ANK repeat</keyword>
<feature type="repeat" description="ANK" evidence="3">
    <location>
        <begin position="1062"/>
        <end position="1094"/>
    </location>
</feature>
<dbReference type="PANTHER" id="PTHR24123:SF138">
    <property type="entry name" value="NACHT DOMAIN-CONTAINING PROTEIN"/>
    <property type="match status" value="1"/>
</dbReference>
<feature type="repeat" description="ANK" evidence="3">
    <location>
        <begin position="1166"/>
        <end position="1198"/>
    </location>
</feature>
<dbReference type="AlphaFoldDB" id="A0A8H6D706"/>
<dbReference type="PROSITE" id="PS50088">
    <property type="entry name" value="ANK_REPEAT"/>
    <property type="match status" value="6"/>
</dbReference>
<evidence type="ECO:0000256" key="2">
    <source>
        <dbReference type="ARBA" id="ARBA00023043"/>
    </source>
</evidence>
<dbReference type="Pfam" id="PF14420">
    <property type="entry name" value="Clr5"/>
    <property type="match status" value="1"/>
</dbReference>
<dbReference type="InterPro" id="IPR036770">
    <property type="entry name" value="Ankyrin_rpt-contain_sf"/>
</dbReference>
<dbReference type="PANTHER" id="PTHR24123">
    <property type="entry name" value="ANKYRIN REPEAT-CONTAINING"/>
    <property type="match status" value="1"/>
</dbReference>
<feature type="repeat" description="ANK" evidence="3">
    <location>
        <begin position="1131"/>
        <end position="1163"/>
    </location>
</feature>
<dbReference type="EMBL" id="JAAOAN010000502">
    <property type="protein sequence ID" value="KAF5704832.1"/>
    <property type="molecule type" value="Genomic_DNA"/>
</dbReference>
<reference evidence="5 6" key="1">
    <citation type="submission" date="2020-05" db="EMBL/GenBank/DDBJ databases">
        <title>Identification and distribution of gene clusters putatively required for synthesis of sphingolipid metabolism inhibitors in phylogenetically diverse species of the filamentous fungus Fusarium.</title>
        <authorList>
            <person name="Kim H.-S."/>
            <person name="Busman M."/>
            <person name="Brown D.W."/>
            <person name="Divon H."/>
            <person name="Uhlig S."/>
            <person name="Proctor R.H."/>
        </authorList>
    </citation>
    <scope>NUCLEOTIDE SEQUENCE [LARGE SCALE GENOMIC DNA]</scope>
    <source>
        <strain evidence="5 6">NRRL 66235</strain>
    </source>
</reference>
<keyword evidence="1" id="KW-0677">Repeat</keyword>
<feature type="repeat" description="ANK" evidence="3">
    <location>
        <begin position="1027"/>
        <end position="1059"/>
    </location>
</feature>
<organism evidence="5 6">
    <name type="scientific">Fusarium mundagurra</name>
    <dbReference type="NCBI Taxonomy" id="1567541"/>
    <lineage>
        <taxon>Eukaryota</taxon>
        <taxon>Fungi</taxon>
        <taxon>Dikarya</taxon>
        <taxon>Ascomycota</taxon>
        <taxon>Pezizomycotina</taxon>
        <taxon>Sordariomycetes</taxon>
        <taxon>Hypocreomycetidae</taxon>
        <taxon>Hypocreales</taxon>
        <taxon>Nectriaceae</taxon>
        <taxon>Fusarium</taxon>
        <taxon>Fusarium fujikuroi species complex</taxon>
    </lineage>
</organism>
<feature type="domain" description="Clr5" evidence="4">
    <location>
        <begin position="9"/>
        <end position="61"/>
    </location>
</feature>
<dbReference type="Pfam" id="PF12796">
    <property type="entry name" value="Ank_2"/>
    <property type="match status" value="2"/>
</dbReference>
<dbReference type="PROSITE" id="PS50297">
    <property type="entry name" value="ANK_REP_REGION"/>
    <property type="match status" value="4"/>
</dbReference>
<protein>
    <submittedName>
        <fullName evidence="5">Ankyrin repeat-containing protein</fullName>
    </submittedName>
</protein>
<sequence length="1225" mass="134560">MPASSGSLEWDRWKDVIHALYILEDRPVKGPRGVIKYMEEQHGFRATKSQYEYRFKKWGFWKNRTHENWQIISWKINKRKKDGKNSDVYCGEELISVKRLRKEISRHDMTTLEKLHWTQGSPPSPPMPPGFQIQTPPGQAIVGLAFEELPILRLERPLGSLPLTVPLSLDDFTSDPRGSYYLSSFLRHDLGADAKNPIPSVIDSLLPISAFKTEMIAPGAANQLNDPVGPAQLLLLIIYLISNNFPAESNTQEIYKWLKAQGKPYLPVFQAMEGPPAEALRENLFRLAVEAEDILVVKGLIQAGVNPDGNTCSHKYFPIPLTPLQFACLKGNSLLVQELLKAGSSVDEPRSGWNCSAIVLAIFGHALRWADDNAHDYDNDGDGDDDQEHVDKSQDINSYEHGITALVELISLLLQAGASSILESTYLETPTNMTIDPLWAIFPLAGETHTPLSMASKYRYHEVVDLLLQGEVDVRFRRGNGTSNTAIRECLYSIQDICLGEGRPWPVSGRNDQGSNRISRIMAVARSLIDAGADLNDHVPCDDDYGCEHLLLECYSVLDLTLLTENMDLVRIALSAGAIATRHSLDIALQIECFDALILLLNAGAPIPQWAVSETERAVLSPSVGQAEDVARLQRTRAIIIAAIRFGETALVDDLMTYSGGSFRSLLDGCPGLTDALENCSRHGYFEMIHHLLGDNIMHQFVPGPAFGRSIYMAIEGGHDALIDMLIGAGADINTGKKLWDGPESPLLAAIRKRNSKVVRKLIIAGANSNDDQGCHFHKKTGNALVKAIEQELGSTIMDILDVGVNINALGKSSSYSWAGYDFCRCCTPLTMAILKKNWSLVDQLLDAEAFVNTPEYTHMTPLGAAVYQRKESLARSLIGRGARVDDRFALENAVHDTTLLKLLIEQLMVNNPTEQINELWWALREAMKLQNPQAAQIILNSKLVNINAMKEGETILHHALASHKSQRLVLTKLVLQEGADPNSIVNHVRDFSLTALLDAIDTNDPQLVQLMLDKGAKTDRDSQANIAYSPVQLSAEKNSLNIMRILLTKGSDPNAISSSGKKGAAIQLAAEQKSFEMVELLLKYGSDPDAVTPSSPHTALQIAAREGSKEIVKMLLQHGADVNAPPAENSGATALQFAAIGGYLSIAHLLLENEADTNAAPAKIEGRTAIEGAAEHGRIDMVQLLKNAGADISEAGQGQYRRALERALNNGHLATWQLLESYSI</sequence>
<name>A0A8H6D706_9HYPO</name>
<proteinExistence type="predicted"/>